<reference evidence="3 4" key="1">
    <citation type="submission" date="2009-01" db="EMBL/GenBank/DDBJ databases">
        <authorList>
            <person name="Fulton L."/>
            <person name="Clifton S."/>
            <person name="Fulton B."/>
            <person name="Xu J."/>
            <person name="Minx P."/>
            <person name="Pepin K.H."/>
            <person name="Johnson M."/>
            <person name="Bhonagiri V."/>
            <person name="Nash W.E."/>
            <person name="Mardis E.R."/>
            <person name="Wilson R.K."/>
        </authorList>
    </citation>
    <scope>NUCLEOTIDE SEQUENCE [LARGE SCALE GENOMIC DNA]</scope>
    <source>
        <strain evidence="4">DSM 10507 / JCM 14656 / S5a33</strain>
    </source>
</reference>
<dbReference type="EMBL" id="ACBZ01000158">
    <property type="protein sequence ID" value="EEG48222.1"/>
    <property type="molecule type" value="Genomic_DNA"/>
</dbReference>
<evidence type="ECO:0008006" key="5">
    <source>
        <dbReference type="Google" id="ProtNLM"/>
    </source>
</evidence>
<feature type="region of interest" description="Disordered" evidence="2">
    <location>
        <begin position="1"/>
        <end position="57"/>
    </location>
</feature>
<keyword evidence="1" id="KW-0175">Coiled coil</keyword>
<dbReference type="AlphaFoldDB" id="C0CPQ2"/>
<dbReference type="Proteomes" id="UP000003100">
    <property type="component" value="Unassembled WGS sequence"/>
</dbReference>
<organism evidence="3 4">
    <name type="scientific">Blautia hydrogenotrophica (strain DSM 10507 / JCM 14656 / S5a33)</name>
    <name type="common">Ruminococcus hydrogenotrophicus</name>
    <dbReference type="NCBI Taxonomy" id="476272"/>
    <lineage>
        <taxon>Bacteria</taxon>
        <taxon>Bacillati</taxon>
        <taxon>Bacillota</taxon>
        <taxon>Clostridia</taxon>
        <taxon>Lachnospirales</taxon>
        <taxon>Lachnospiraceae</taxon>
        <taxon>Blautia</taxon>
    </lineage>
</organism>
<evidence type="ECO:0000256" key="2">
    <source>
        <dbReference type="SAM" id="MobiDB-lite"/>
    </source>
</evidence>
<dbReference type="GeneID" id="86822577"/>
<evidence type="ECO:0000313" key="4">
    <source>
        <dbReference type="Proteomes" id="UP000003100"/>
    </source>
</evidence>
<proteinExistence type="predicted"/>
<keyword evidence="4" id="KW-1185">Reference proteome</keyword>
<evidence type="ECO:0000256" key="1">
    <source>
        <dbReference type="SAM" id="Coils"/>
    </source>
</evidence>
<dbReference type="Pfam" id="PF14265">
    <property type="entry name" value="DUF4355"/>
    <property type="match status" value="1"/>
</dbReference>
<comment type="caution">
    <text evidence="3">The sequence shown here is derived from an EMBL/GenBank/DDBJ whole genome shotgun (WGS) entry which is preliminary data.</text>
</comment>
<dbReference type="PATRIC" id="fig|476272.21.peg.987"/>
<dbReference type="RefSeq" id="WP_005950561.1">
    <property type="nucleotide sequence ID" value="NZ_CP136423.1"/>
</dbReference>
<dbReference type="HOGENOM" id="CLU_098300_0_1_9"/>
<dbReference type="eggNOG" id="ENOG5032YZX">
    <property type="taxonomic scope" value="Bacteria"/>
</dbReference>
<reference evidence="3 4" key="2">
    <citation type="submission" date="2009-02" db="EMBL/GenBank/DDBJ databases">
        <title>Draft genome sequence of Blautia hydrogenotrophica DSM 10507 (Ruminococcus hydrogenotrophicus DSM 10507).</title>
        <authorList>
            <person name="Sudarsanam P."/>
            <person name="Ley R."/>
            <person name="Guruge J."/>
            <person name="Turnbaugh P.J."/>
            <person name="Mahowald M."/>
            <person name="Liep D."/>
            <person name="Gordon J."/>
        </authorList>
    </citation>
    <scope>NUCLEOTIDE SEQUENCE [LARGE SCALE GENOMIC DNA]</scope>
    <source>
        <strain evidence="4">DSM 10507 / JCM 14656 / S5a33</strain>
    </source>
</reference>
<gene>
    <name evidence="3" type="ORF">RUMHYD_02853</name>
</gene>
<dbReference type="InterPro" id="IPR025580">
    <property type="entry name" value="Gp46"/>
</dbReference>
<protein>
    <recommendedName>
        <fullName evidence="5">DUF4355 domain-containing protein</fullName>
    </recommendedName>
</protein>
<evidence type="ECO:0000313" key="3">
    <source>
        <dbReference type="EMBL" id="EEG48222.1"/>
    </source>
</evidence>
<name>C0CPQ2_BLAHS</name>
<feature type="coiled-coil region" evidence="1">
    <location>
        <begin position="70"/>
        <end position="116"/>
    </location>
</feature>
<sequence length="208" mass="23796">MKNKNFMALQLFADDPAPVNPNLDDSRDPKPGDPKTIEVDPKGNPDPKPVPKYTDEDLDRIFDKKFARMMEKHQKELDEARRLTEMNAQERAEHENKKLQEQVQELLRKEAVSEMTKSARAMLSEKNINIGDDLLSVLVSEDADKTKKSVENFIFLFESAVNKSVKDALKGESPKTGGASGLTKEQIMKVKDRTERQRLIQENMHLFK</sequence>
<feature type="compositionally biased region" description="Basic and acidic residues" evidence="2">
    <location>
        <begin position="24"/>
        <end position="45"/>
    </location>
</feature>
<accession>C0CPQ2</accession>